<dbReference type="KEGG" id="sls:SLINC_6484"/>
<proteinExistence type="predicted"/>
<feature type="compositionally biased region" description="Polar residues" evidence="1">
    <location>
        <begin position="141"/>
        <end position="151"/>
    </location>
</feature>
<dbReference type="Proteomes" id="UP000092598">
    <property type="component" value="Chromosome"/>
</dbReference>
<keyword evidence="3" id="KW-1185">Reference proteome</keyword>
<gene>
    <name evidence="2" type="ORF">SLINC_6484</name>
</gene>
<dbReference type="RefSeq" id="WP_067441648.1">
    <property type="nucleotide sequence ID" value="NZ_CP016438.1"/>
</dbReference>
<dbReference type="EMBL" id="CP016438">
    <property type="protein sequence ID" value="ANS68708.1"/>
    <property type="molecule type" value="Genomic_DNA"/>
</dbReference>
<dbReference type="InterPro" id="IPR029063">
    <property type="entry name" value="SAM-dependent_MTases_sf"/>
</dbReference>
<dbReference type="OrthoDB" id="189743at2"/>
<dbReference type="STRING" id="1915.SLINC_6484"/>
<accession>A0A1B1MJD7</accession>
<evidence type="ECO:0000256" key="1">
    <source>
        <dbReference type="SAM" id="MobiDB-lite"/>
    </source>
</evidence>
<feature type="region of interest" description="Disordered" evidence="1">
    <location>
        <begin position="1"/>
        <end position="36"/>
    </location>
</feature>
<feature type="region of interest" description="Disordered" evidence="1">
    <location>
        <begin position="128"/>
        <end position="168"/>
    </location>
</feature>
<evidence type="ECO:0000313" key="2">
    <source>
        <dbReference type="EMBL" id="ANS68708.1"/>
    </source>
</evidence>
<protein>
    <submittedName>
        <fullName evidence="2">Uncharacterized protein</fullName>
    </submittedName>
</protein>
<name>A0A1B1MJD7_STRLN</name>
<sequence length="168" mass="18404">MSGNLLTDNPRLHEARFPGAGRLAGRRAEDHLRRHGAGTRVLGRAVTGADLSEAALPPARNRYLASCRRILVPGGPLVAAMRNGACFLGRTRVRTTDDGAPPVARRSAWRPLFPWEQRHVRTAHGFEVLDLQDGPGPRTQPARQQGESPRTTADGDRPHLLARPHTTR</sequence>
<reference evidence="2 3" key="1">
    <citation type="submission" date="2016-07" db="EMBL/GenBank/DDBJ databases">
        <title>Enhancement of antibiotic productionsby engineered nitrateutilization in actinobacteria.</title>
        <authorList>
            <person name="Meng S.C."/>
        </authorList>
    </citation>
    <scope>NUCLEOTIDE SEQUENCE [LARGE SCALE GENOMIC DNA]</scope>
    <source>
        <strain evidence="2 3">NRRL 2936</strain>
    </source>
</reference>
<dbReference type="SUPFAM" id="SSF53335">
    <property type="entry name" value="S-adenosyl-L-methionine-dependent methyltransferases"/>
    <property type="match status" value="1"/>
</dbReference>
<organism evidence="2 3">
    <name type="scientific">Streptomyces lincolnensis</name>
    <dbReference type="NCBI Taxonomy" id="1915"/>
    <lineage>
        <taxon>Bacteria</taxon>
        <taxon>Bacillati</taxon>
        <taxon>Actinomycetota</taxon>
        <taxon>Actinomycetes</taxon>
        <taxon>Kitasatosporales</taxon>
        <taxon>Streptomycetaceae</taxon>
        <taxon>Streptomyces</taxon>
    </lineage>
</organism>
<evidence type="ECO:0000313" key="3">
    <source>
        <dbReference type="Proteomes" id="UP000092598"/>
    </source>
</evidence>
<dbReference type="AlphaFoldDB" id="A0A1B1MJD7"/>